<dbReference type="InterPro" id="IPR003675">
    <property type="entry name" value="Rce1/LyrA-like_dom"/>
</dbReference>
<dbReference type="RefSeq" id="WP_123263298.1">
    <property type="nucleotide sequence ID" value="NZ_RJTX01000002.1"/>
</dbReference>
<dbReference type="OrthoDB" id="324900at2"/>
<dbReference type="PANTHER" id="PTHR39430:SF1">
    <property type="entry name" value="PROTEASE"/>
    <property type="match status" value="1"/>
</dbReference>
<dbReference type="GO" id="GO:0004175">
    <property type="term" value="F:endopeptidase activity"/>
    <property type="evidence" value="ECO:0007669"/>
    <property type="project" value="UniProtKB-ARBA"/>
</dbReference>
<evidence type="ECO:0000313" key="4">
    <source>
        <dbReference type="EMBL" id="TDX92696.1"/>
    </source>
</evidence>
<dbReference type="Proteomes" id="UP000269375">
    <property type="component" value="Unassembled WGS sequence"/>
</dbReference>
<feature type="transmembrane region" description="Helical" evidence="1">
    <location>
        <begin position="18"/>
        <end position="39"/>
    </location>
</feature>
<keyword evidence="1" id="KW-0812">Transmembrane</keyword>
<keyword evidence="3" id="KW-0645">Protease</keyword>
<comment type="caution">
    <text evidence="3">The sequence shown here is derived from an EMBL/GenBank/DDBJ whole genome shotgun (WGS) entry which is preliminary data.</text>
</comment>
<feature type="domain" description="CAAX prenyl protease 2/Lysostaphin resistance protein A-like" evidence="2">
    <location>
        <begin position="121"/>
        <end position="212"/>
    </location>
</feature>
<evidence type="ECO:0000313" key="5">
    <source>
        <dbReference type="Proteomes" id="UP000269375"/>
    </source>
</evidence>
<keyword evidence="6" id="KW-1185">Reference proteome</keyword>
<keyword evidence="1" id="KW-0472">Membrane</keyword>
<organism evidence="3 5">
    <name type="scientific">Chryseobacterium daecheongense</name>
    <dbReference type="NCBI Taxonomy" id="192389"/>
    <lineage>
        <taxon>Bacteria</taxon>
        <taxon>Pseudomonadati</taxon>
        <taxon>Bacteroidota</taxon>
        <taxon>Flavobacteriia</taxon>
        <taxon>Flavobacteriales</taxon>
        <taxon>Weeksellaceae</taxon>
        <taxon>Chryseobacterium group</taxon>
        <taxon>Chryseobacterium</taxon>
    </lineage>
</organism>
<sequence length="277" mass="31374">MIADHFSKKDIWTFMRVILFYFTCTLLFIAITGFTNIFSKPFGELLSVILASVLTLAFAILFAKWEHLSLRQIGIIPGRFTIKRFFSGCLISFLAVSLQVLIVYCFNHLTLKLVHTLDIGVIFFHVMLYFFVACREELVFRSYALRALNYKFRSVFALFVITVIFIVEHLVAGMEWKMAVIGSGLGGLLFGIAALKTKGLALPMGLHFAWNFGQWITGFKNQAGIWEATVDKGYEAETQNIGLGAYVFAILIALALILRFYKNQEENNTSISQDNKV</sequence>
<evidence type="ECO:0000256" key="1">
    <source>
        <dbReference type="SAM" id="Phobius"/>
    </source>
</evidence>
<dbReference type="EMBL" id="SOQW01000002">
    <property type="protein sequence ID" value="TDX92696.1"/>
    <property type="molecule type" value="Genomic_DNA"/>
</dbReference>
<dbReference type="AlphaFoldDB" id="A0A3N0VZ71"/>
<keyword evidence="3" id="KW-0378">Hydrolase</keyword>
<dbReference type="EMBL" id="RJTX01000002">
    <property type="protein sequence ID" value="ROH98103.1"/>
    <property type="molecule type" value="Genomic_DNA"/>
</dbReference>
<dbReference type="GO" id="GO:0006508">
    <property type="term" value="P:proteolysis"/>
    <property type="evidence" value="ECO:0007669"/>
    <property type="project" value="UniProtKB-KW"/>
</dbReference>
<keyword evidence="1" id="KW-1133">Transmembrane helix</keyword>
<name>A0A3N0VZ71_9FLAO</name>
<proteinExistence type="predicted"/>
<protein>
    <submittedName>
        <fullName evidence="3">CPBP family intramembrane metalloprotease</fullName>
    </submittedName>
</protein>
<dbReference type="GO" id="GO:0008237">
    <property type="term" value="F:metallopeptidase activity"/>
    <property type="evidence" value="ECO:0007669"/>
    <property type="project" value="UniProtKB-KW"/>
</dbReference>
<feature type="transmembrane region" description="Helical" evidence="1">
    <location>
        <begin position="241"/>
        <end position="261"/>
    </location>
</feature>
<evidence type="ECO:0000313" key="3">
    <source>
        <dbReference type="EMBL" id="ROH98103.1"/>
    </source>
</evidence>
<feature type="transmembrane region" description="Helical" evidence="1">
    <location>
        <begin position="155"/>
        <end position="172"/>
    </location>
</feature>
<feature type="transmembrane region" description="Helical" evidence="1">
    <location>
        <begin position="85"/>
        <end position="107"/>
    </location>
</feature>
<reference evidence="4 6" key="2">
    <citation type="submission" date="2019-03" db="EMBL/GenBank/DDBJ databases">
        <title>Genomic Encyclopedia of Archaeal and Bacterial Type Strains, Phase II (KMG-II): from individual species to whole genera.</title>
        <authorList>
            <person name="Goeker M."/>
        </authorList>
    </citation>
    <scope>NUCLEOTIDE SEQUENCE [LARGE SCALE GENOMIC DNA]</scope>
    <source>
        <strain evidence="4 6">DSM 15235</strain>
    </source>
</reference>
<feature type="transmembrane region" description="Helical" evidence="1">
    <location>
        <begin position="113"/>
        <end position="134"/>
    </location>
</feature>
<feature type="transmembrane region" description="Helical" evidence="1">
    <location>
        <begin position="178"/>
        <end position="195"/>
    </location>
</feature>
<reference evidence="3 5" key="1">
    <citation type="submission" date="2018-11" db="EMBL/GenBank/DDBJ databases">
        <title>Proposal to divide the Flavobacteriaceae and reorganize its genera based on Amino Acid Identity values calculated from whole genome sequences.</title>
        <authorList>
            <person name="Nicholson A.C."/>
            <person name="Gulvik C.A."/>
            <person name="Whitney A.M."/>
            <person name="Humrighouse B.W."/>
            <person name="Bell M."/>
            <person name="Holmes B."/>
            <person name="Steigerwalt A."/>
            <person name="Villarma A."/>
            <person name="Sheth M."/>
            <person name="Batra D."/>
            <person name="Pryor J."/>
            <person name="Bernardet J.-F."/>
            <person name="Hugo C."/>
            <person name="Kampfer P."/>
            <person name="Newman J."/>
            <person name="Mcquiston J.R."/>
        </authorList>
    </citation>
    <scope>NUCLEOTIDE SEQUENCE [LARGE SCALE GENOMIC DNA]</scope>
    <source>
        <strain evidence="3 5">DSM 15235</strain>
    </source>
</reference>
<evidence type="ECO:0000313" key="6">
    <source>
        <dbReference type="Proteomes" id="UP000295709"/>
    </source>
</evidence>
<dbReference type="PANTHER" id="PTHR39430">
    <property type="entry name" value="MEMBRANE-ASSOCIATED PROTEASE-RELATED"/>
    <property type="match status" value="1"/>
</dbReference>
<dbReference type="Pfam" id="PF02517">
    <property type="entry name" value="Rce1-like"/>
    <property type="match status" value="1"/>
</dbReference>
<accession>A0A3N0VZ71</accession>
<keyword evidence="3" id="KW-0482">Metalloprotease</keyword>
<dbReference type="Proteomes" id="UP000295709">
    <property type="component" value="Unassembled WGS sequence"/>
</dbReference>
<feature type="transmembrane region" description="Helical" evidence="1">
    <location>
        <begin position="45"/>
        <end position="65"/>
    </location>
</feature>
<gene>
    <name evidence="4" type="ORF">BCF50_1636</name>
    <name evidence="3" type="ORF">EGI05_12250</name>
</gene>
<evidence type="ECO:0000259" key="2">
    <source>
        <dbReference type="Pfam" id="PF02517"/>
    </source>
</evidence>
<dbReference type="GO" id="GO:0080120">
    <property type="term" value="P:CAAX-box protein maturation"/>
    <property type="evidence" value="ECO:0007669"/>
    <property type="project" value="UniProtKB-ARBA"/>
</dbReference>